<dbReference type="EMBL" id="KN846972">
    <property type="protein sequence ID" value="KIW80717.1"/>
    <property type="molecule type" value="Genomic_DNA"/>
</dbReference>
<feature type="transmembrane region" description="Helical" evidence="9">
    <location>
        <begin position="45"/>
        <end position="63"/>
    </location>
</feature>
<dbReference type="Gene3D" id="1.10.630.10">
    <property type="entry name" value="Cytochrome P450"/>
    <property type="match status" value="1"/>
</dbReference>
<dbReference type="STRING" id="1442368.A0A0D2F238"/>
<dbReference type="VEuPathDB" id="FungiDB:Z517_07333"/>
<evidence type="ECO:0000313" key="11">
    <source>
        <dbReference type="Proteomes" id="UP000053029"/>
    </source>
</evidence>
<name>A0A0D2F238_9EURO</name>
<gene>
    <name evidence="10" type="ORF">Z517_07333</name>
</gene>
<dbReference type="InterPro" id="IPR050121">
    <property type="entry name" value="Cytochrome_P450_monoxygenase"/>
</dbReference>
<dbReference type="PANTHER" id="PTHR24305:SF232">
    <property type="entry name" value="P450, PUTATIVE (EUROFUNG)-RELATED"/>
    <property type="match status" value="1"/>
</dbReference>
<keyword evidence="9" id="KW-0812">Transmembrane</keyword>
<dbReference type="GO" id="GO:0020037">
    <property type="term" value="F:heme binding"/>
    <property type="evidence" value="ECO:0007669"/>
    <property type="project" value="InterPro"/>
</dbReference>
<dbReference type="SUPFAM" id="SSF48264">
    <property type="entry name" value="Cytochrome P450"/>
    <property type="match status" value="1"/>
</dbReference>
<evidence type="ECO:0000256" key="7">
    <source>
        <dbReference type="PIRSR" id="PIRSR602403-1"/>
    </source>
</evidence>
<dbReference type="InterPro" id="IPR036396">
    <property type="entry name" value="Cyt_P450_sf"/>
</dbReference>
<keyword evidence="5 7" id="KW-0408">Iron</keyword>
<keyword evidence="4 8" id="KW-0560">Oxidoreductase</keyword>
<dbReference type="InterPro" id="IPR017972">
    <property type="entry name" value="Cyt_P450_CS"/>
</dbReference>
<dbReference type="PRINTS" id="PR00465">
    <property type="entry name" value="EP450IV"/>
</dbReference>
<reference evidence="10 11" key="1">
    <citation type="submission" date="2015-01" db="EMBL/GenBank/DDBJ databases">
        <title>The Genome Sequence of Fonsecaea pedrosoi CBS 271.37.</title>
        <authorList>
            <consortium name="The Broad Institute Genomics Platform"/>
            <person name="Cuomo C."/>
            <person name="de Hoog S."/>
            <person name="Gorbushina A."/>
            <person name="Stielow B."/>
            <person name="Teixiera M."/>
            <person name="Abouelleil A."/>
            <person name="Chapman S.B."/>
            <person name="Priest M."/>
            <person name="Young S.K."/>
            <person name="Wortman J."/>
            <person name="Nusbaum C."/>
            <person name="Birren B."/>
        </authorList>
    </citation>
    <scope>NUCLEOTIDE SEQUENCE [LARGE SCALE GENOMIC DNA]</scope>
    <source>
        <strain evidence="10 11">CBS 271.37</strain>
    </source>
</reference>
<evidence type="ECO:0000256" key="4">
    <source>
        <dbReference type="ARBA" id="ARBA00023002"/>
    </source>
</evidence>
<dbReference type="Proteomes" id="UP000053029">
    <property type="component" value="Unassembled WGS sequence"/>
</dbReference>
<dbReference type="HOGENOM" id="CLU_001570_14_0_1"/>
<dbReference type="InterPro" id="IPR001128">
    <property type="entry name" value="Cyt_P450"/>
</dbReference>
<keyword evidence="9" id="KW-0472">Membrane</keyword>
<sequence length="535" mass="60439">MASTDKLLEREIAAAAMGVFHRYDGGIRIQIYIPSLSRHIQPRNIVLIAVLLLAITWIARRIFRRDLRSIPGPFLASLSNFYRLAMVLRGQSQWETIALHKKHGHYLRLGPNFVSVSDPEALPIIYGIAKGFRKSDFYTALDPVSNGRLMQSMFATQSDEWHRIQRKPIAHAYAMSTLVSYEPLVDSTTGILMDVVGKRFAATGQTCNLAQWLQWYAFDVMGEITFSERFGFLEQGRDIGDICLGIHHHFTYGAPVGQIPWIDVFLRRNPLRPKREVSDPMVAFTADAIGKRLQSSNDVEQYHDFLSRFLNADVGPDSDKDAHFRNVLSWSVNNVGAGSDTTGISLTAVFYYLLTNPHSFQVLLEEIRSTRFASHKAVSWKEAQSMPYLQACIKEALRLHPAVGMPLERVVPEGGVSLGGYWLKGGTVVGVNAWVVHRNKDVFGPDAEIWNPERWIKADTEQLKAMERANLTFGSGSRTCLGKNISLLEMSKLVPQLLRSYEMTLATPGEEWKTQNFWFVKPDALNVRFKAIQHD</sequence>
<keyword evidence="6 8" id="KW-0503">Monooxygenase</keyword>
<organism evidence="10 11">
    <name type="scientific">Fonsecaea pedrosoi CBS 271.37</name>
    <dbReference type="NCBI Taxonomy" id="1442368"/>
    <lineage>
        <taxon>Eukaryota</taxon>
        <taxon>Fungi</taxon>
        <taxon>Dikarya</taxon>
        <taxon>Ascomycota</taxon>
        <taxon>Pezizomycotina</taxon>
        <taxon>Eurotiomycetes</taxon>
        <taxon>Chaetothyriomycetidae</taxon>
        <taxon>Chaetothyriales</taxon>
        <taxon>Herpotrichiellaceae</taxon>
        <taxon>Fonsecaea</taxon>
    </lineage>
</organism>
<accession>A0A0D2F238</accession>
<keyword evidence="11" id="KW-1185">Reference proteome</keyword>
<dbReference type="FunFam" id="1.10.630.10:FF:000050">
    <property type="entry name" value="Cytochrome P450 monooxygenase"/>
    <property type="match status" value="1"/>
</dbReference>
<feature type="binding site" description="axial binding residue" evidence="7">
    <location>
        <position position="480"/>
    </location>
    <ligand>
        <name>heme</name>
        <dbReference type="ChEBI" id="CHEBI:30413"/>
    </ligand>
    <ligandPart>
        <name>Fe</name>
        <dbReference type="ChEBI" id="CHEBI:18248"/>
    </ligandPart>
</feature>
<dbReference type="PROSITE" id="PS00086">
    <property type="entry name" value="CYTOCHROME_P450"/>
    <property type="match status" value="1"/>
</dbReference>
<evidence type="ECO:0000256" key="8">
    <source>
        <dbReference type="RuleBase" id="RU000461"/>
    </source>
</evidence>
<evidence type="ECO:0000256" key="3">
    <source>
        <dbReference type="ARBA" id="ARBA00022723"/>
    </source>
</evidence>
<keyword evidence="7 8" id="KW-0349">Heme</keyword>
<dbReference type="GO" id="GO:0004497">
    <property type="term" value="F:monooxygenase activity"/>
    <property type="evidence" value="ECO:0007669"/>
    <property type="project" value="UniProtKB-KW"/>
</dbReference>
<comment type="similarity">
    <text evidence="2 8">Belongs to the cytochrome P450 family.</text>
</comment>
<dbReference type="AlphaFoldDB" id="A0A0D2F238"/>
<dbReference type="GO" id="GO:0016705">
    <property type="term" value="F:oxidoreductase activity, acting on paired donors, with incorporation or reduction of molecular oxygen"/>
    <property type="evidence" value="ECO:0007669"/>
    <property type="project" value="InterPro"/>
</dbReference>
<proteinExistence type="inferred from homology"/>
<evidence type="ECO:0000256" key="5">
    <source>
        <dbReference type="ARBA" id="ARBA00023004"/>
    </source>
</evidence>
<evidence type="ECO:0000256" key="1">
    <source>
        <dbReference type="ARBA" id="ARBA00001971"/>
    </source>
</evidence>
<evidence type="ECO:0008006" key="12">
    <source>
        <dbReference type="Google" id="ProtNLM"/>
    </source>
</evidence>
<keyword evidence="9" id="KW-1133">Transmembrane helix</keyword>
<comment type="cofactor">
    <cofactor evidence="1 7">
        <name>heme</name>
        <dbReference type="ChEBI" id="CHEBI:30413"/>
    </cofactor>
</comment>
<dbReference type="CDD" id="cd11060">
    <property type="entry name" value="CYP57A1-like"/>
    <property type="match status" value="1"/>
</dbReference>
<evidence type="ECO:0000256" key="6">
    <source>
        <dbReference type="ARBA" id="ARBA00023033"/>
    </source>
</evidence>
<evidence type="ECO:0000256" key="2">
    <source>
        <dbReference type="ARBA" id="ARBA00010617"/>
    </source>
</evidence>
<dbReference type="PRINTS" id="PR00385">
    <property type="entry name" value="P450"/>
</dbReference>
<dbReference type="InterPro" id="IPR002403">
    <property type="entry name" value="Cyt_P450_E_grp-IV"/>
</dbReference>
<dbReference type="RefSeq" id="XP_013284525.1">
    <property type="nucleotide sequence ID" value="XM_013429071.1"/>
</dbReference>
<evidence type="ECO:0000313" key="10">
    <source>
        <dbReference type="EMBL" id="KIW80717.1"/>
    </source>
</evidence>
<evidence type="ECO:0000256" key="9">
    <source>
        <dbReference type="SAM" id="Phobius"/>
    </source>
</evidence>
<dbReference type="OrthoDB" id="3934656at2759"/>
<dbReference type="PANTHER" id="PTHR24305">
    <property type="entry name" value="CYTOCHROME P450"/>
    <property type="match status" value="1"/>
</dbReference>
<dbReference type="GO" id="GO:0005506">
    <property type="term" value="F:iron ion binding"/>
    <property type="evidence" value="ECO:0007669"/>
    <property type="project" value="InterPro"/>
</dbReference>
<keyword evidence="3 7" id="KW-0479">Metal-binding</keyword>
<protein>
    <recommendedName>
        <fullName evidence="12">Cytochrome P450 oxidoreductase</fullName>
    </recommendedName>
</protein>
<dbReference type="Pfam" id="PF00067">
    <property type="entry name" value="p450"/>
    <property type="match status" value="1"/>
</dbReference>
<dbReference type="GeneID" id="25306823"/>